<reference evidence="1 2" key="1">
    <citation type="journal article" date="2015" name="Nature">
        <title>rRNA introns, odd ribosomes, and small enigmatic genomes across a large radiation of phyla.</title>
        <authorList>
            <person name="Brown C.T."/>
            <person name="Hug L.A."/>
            <person name="Thomas B.C."/>
            <person name="Sharon I."/>
            <person name="Castelle C.J."/>
            <person name="Singh A."/>
            <person name="Wilkins M.J."/>
            <person name="Williams K.H."/>
            <person name="Banfield J.F."/>
        </authorList>
    </citation>
    <scope>NUCLEOTIDE SEQUENCE [LARGE SCALE GENOMIC DNA]</scope>
</reference>
<dbReference type="EMBL" id="LCKO01000001">
    <property type="protein sequence ID" value="KKU01184.1"/>
    <property type="molecule type" value="Genomic_DNA"/>
</dbReference>
<dbReference type="Proteomes" id="UP000034078">
    <property type="component" value="Unassembled WGS sequence"/>
</dbReference>
<dbReference type="AlphaFoldDB" id="A0A837IQF2"/>
<evidence type="ECO:0000313" key="1">
    <source>
        <dbReference type="EMBL" id="KKU01184.1"/>
    </source>
</evidence>
<sequence>MTIQYNIITQVKPIQWDSNKSIKLKESRGVSFEEVFELVFNREVVAIVDNPNQKRYPGQKIILVIFNSYMHCIPFVEDEEKIFLKTIFASRKYHKKYYKK</sequence>
<proteinExistence type="predicted"/>
<evidence type="ECO:0008006" key="3">
    <source>
        <dbReference type="Google" id="ProtNLM"/>
    </source>
</evidence>
<evidence type="ECO:0000313" key="2">
    <source>
        <dbReference type="Proteomes" id="UP000034078"/>
    </source>
</evidence>
<comment type="caution">
    <text evidence="1">The sequence shown here is derived from an EMBL/GenBank/DDBJ whole genome shotgun (WGS) entry which is preliminary data.</text>
</comment>
<protein>
    <recommendedName>
        <fullName evidence="3">Toxin-antitoxin system, toxin component</fullName>
    </recommendedName>
</protein>
<organism evidence="1 2">
    <name type="scientific">Candidatus Collierbacteria bacterium GW2011_GWB2_45_17</name>
    <dbReference type="NCBI Taxonomy" id="1618388"/>
    <lineage>
        <taxon>Bacteria</taxon>
        <taxon>Candidatus Collieribacteriota</taxon>
    </lineage>
</organism>
<accession>A0A837IQF2</accession>
<name>A0A837IQF2_9BACT</name>
<gene>
    <name evidence="1" type="ORF">UX01_C0001G0028</name>
</gene>